<dbReference type="AlphaFoldDB" id="A0A183JY19"/>
<sequence length="51" mass="5735">MPNFKINKLDSVKVGRAQTKLRHHGSSFNNKLSGIQHCTSTSLIMKRHSTV</sequence>
<gene>
    <name evidence="1" type="ORF">SCUD_LOCUS7618</name>
</gene>
<reference evidence="3" key="1">
    <citation type="submission" date="2016-06" db="UniProtKB">
        <authorList>
            <consortium name="WormBaseParasite"/>
        </authorList>
    </citation>
    <scope>IDENTIFICATION</scope>
</reference>
<protein>
    <submittedName>
        <fullName evidence="3">60S ribosomal protein L28</fullName>
    </submittedName>
</protein>
<evidence type="ECO:0000313" key="1">
    <source>
        <dbReference type="EMBL" id="VDP27018.1"/>
    </source>
</evidence>
<accession>A0A183JY19</accession>
<name>A0A183JY19_9TREM</name>
<evidence type="ECO:0000313" key="2">
    <source>
        <dbReference type="Proteomes" id="UP000279833"/>
    </source>
</evidence>
<evidence type="ECO:0000313" key="3">
    <source>
        <dbReference type="WBParaSite" id="SCUD_0000761801-mRNA-1"/>
    </source>
</evidence>
<dbReference type="WBParaSite" id="SCUD_0000761801-mRNA-1">
    <property type="protein sequence ID" value="SCUD_0000761801-mRNA-1"/>
    <property type="gene ID" value="SCUD_0000761801"/>
</dbReference>
<keyword evidence="2" id="KW-1185">Reference proteome</keyword>
<dbReference type="EMBL" id="UZAK01032408">
    <property type="protein sequence ID" value="VDP27018.1"/>
    <property type="molecule type" value="Genomic_DNA"/>
</dbReference>
<dbReference type="Proteomes" id="UP000279833">
    <property type="component" value="Unassembled WGS sequence"/>
</dbReference>
<proteinExistence type="predicted"/>
<reference evidence="1 2" key="2">
    <citation type="submission" date="2018-11" db="EMBL/GenBank/DDBJ databases">
        <authorList>
            <consortium name="Pathogen Informatics"/>
        </authorList>
    </citation>
    <scope>NUCLEOTIDE SEQUENCE [LARGE SCALE GENOMIC DNA]</scope>
    <source>
        <strain evidence="1">Dakar</strain>
        <strain evidence="2">Dakar, Senegal</strain>
    </source>
</reference>
<organism evidence="3">
    <name type="scientific">Schistosoma curassoni</name>
    <dbReference type="NCBI Taxonomy" id="6186"/>
    <lineage>
        <taxon>Eukaryota</taxon>
        <taxon>Metazoa</taxon>
        <taxon>Spiralia</taxon>
        <taxon>Lophotrochozoa</taxon>
        <taxon>Platyhelminthes</taxon>
        <taxon>Trematoda</taxon>
        <taxon>Digenea</taxon>
        <taxon>Strigeidida</taxon>
        <taxon>Schistosomatoidea</taxon>
        <taxon>Schistosomatidae</taxon>
        <taxon>Schistosoma</taxon>
    </lineage>
</organism>